<dbReference type="InterPro" id="IPR041700">
    <property type="entry name" value="OMP_b-brl_3"/>
</dbReference>
<proteinExistence type="predicted"/>
<name>A0ABP8M9X1_9BACT</name>
<keyword evidence="5" id="KW-1185">Reference proteome</keyword>
<dbReference type="InterPro" id="IPR008969">
    <property type="entry name" value="CarboxyPept-like_regulatory"/>
</dbReference>
<evidence type="ECO:0000313" key="5">
    <source>
        <dbReference type="Proteomes" id="UP001501175"/>
    </source>
</evidence>
<dbReference type="RefSeq" id="WP_345239425.1">
    <property type="nucleotide sequence ID" value="NZ_BAABHD010000001.1"/>
</dbReference>
<protein>
    <submittedName>
        <fullName evidence="4">TonB-dependent receptor</fullName>
    </submittedName>
</protein>
<feature type="chain" id="PRO_5045077773" evidence="2">
    <location>
        <begin position="20"/>
        <end position="945"/>
    </location>
</feature>
<organism evidence="4 5">
    <name type="scientific">Nibrella saemangeumensis</name>
    <dbReference type="NCBI Taxonomy" id="1084526"/>
    <lineage>
        <taxon>Bacteria</taxon>
        <taxon>Pseudomonadati</taxon>
        <taxon>Bacteroidota</taxon>
        <taxon>Cytophagia</taxon>
        <taxon>Cytophagales</taxon>
        <taxon>Spirosomataceae</taxon>
        <taxon>Nibrella</taxon>
    </lineage>
</organism>
<feature type="region of interest" description="Disordered" evidence="1">
    <location>
        <begin position="483"/>
        <end position="505"/>
    </location>
</feature>
<feature type="domain" description="Outer membrane protein beta-barrel" evidence="3">
    <location>
        <begin position="466"/>
        <end position="771"/>
    </location>
</feature>
<reference evidence="5" key="1">
    <citation type="journal article" date="2019" name="Int. J. Syst. Evol. Microbiol.">
        <title>The Global Catalogue of Microorganisms (GCM) 10K type strain sequencing project: providing services to taxonomists for standard genome sequencing and annotation.</title>
        <authorList>
            <consortium name="The Broad Institute Genomics Platform"/>
            <consortium name="The Broad Institute Genome Sequencing Center for Infectious Disease"/>
            <person name="Wu L."/>
            <person name="Ma J."/>
        </authorList>
    </citation>
    <scope>NUCLEOTIDE SEQUENCE [LARGE SCALE GENOMIC DNA]</scope>
    <source>
        <strain evidence="5">JCM 17927</strain>
    </source>
</reference>
<dbReference type="Pfam" id="PF13715">
    <property type="entry name" value="CarbopepD_reg_2"/>
    <property type="match status" value="1"/>
</dbReference>
<evidence type="ECO:0000259" key="3">
    <source>
        <dbReference type="Pfam" id="PF14905"/>
    </source>
</evidence>
<dbReference type="EMBL" id="BAABHD010000001">
    <property type="protein sequence ID" value="GAA4445839.1"/>
    <property type="molecule type" value="Genomic_DNA"/>
</dbReference>
<dbReference type="Pfam" id="PF14905">
    <property type="entry name" value="OMP_b-brl_3"/>
    <property type="match status" value="1"/>
</dbReference>
<gene>
    <name evidence="4" type="ORF">GCM10023189_00220</name>
</gene>
<feature type="signal peptide" evidence="2">
    <location>
        <begin position="1"/>
        <end position="19"/>
    </location>
</feature>
<evidence type="ECO:0000313" key="4">
    <source>
        <dbReference type="EMBL" id="GAA4445839.1"/>
    </source>
</evidence>
<keyword evidence="2" id="KW-0732">Signal</keyword>
<dbReference type="SUPFAM" id="SSF56935">
    <property type="entry name" value="Porins"/>
    <property type="match status" value="1"/>
</dbReference>
<evidence type="ECO:0000256" key="2">
    <source>
        <dbReference type="SAM" id="SignalP"/>
    </source>
</evidence>
<evidence type="ECO:0000256" key="1">
    <source>
        <dbReference type="SAM" id="MobiDB-lite"/>
    </source>
</evidence>
<keyword evidence="4" id="KW-0675">Receptor</keyword>
<accession>A0ABP8M9X1</accession>
<dbReference type="SUPFAM" id="SSF49464">
    <property type="entry name" value="Carboxypeptidase regulatory domain-like"/>
    <property type="match status" value="1"/>
</dbReference>
<comment type="caution">
    <text evidence="4">The sequence shown here is derived from an EMBL/GenBank/DDBJ whole genome shotgun (WGS) entry which is preliminary data.</text>
</comment>
<dbReference type="Proteomes" id="UP001501175">
    <property type="component" value="Unassembled WGS sequence"/>
</dbReference>
<sequence length="945" mass="106415">MRQLLSLLLVIACLGSAYSQTTARFSVKGTVVDSGSTALVGATVMLLTPKDSSLVNFGRSTDKGTFELKGNKRMPYLLKISYVGYLPYQKEFTPSDDAVTDLGNIELKPITKELFEVVVRTAKAPLSIRGDTIEYNASSFKVPPGSTVEELLRKLPGVQVDQEGNIKAQGEDVKRVTVDGKTFFGTDPKLATKNLPAEAISKVQVFNDKTEKAKITGVDDGVKEKTVNLELKESHKKGGFGKVTAGVGTDARAQIRGNYNKFNSKEQFSVIGFGNNTNQSGLSWDDYQDFRGSQSFNWSDQGDFGFSNGGYIFFGDDNDSFGVPVNGGGRDNRGFSKNYAGGANYNYDTKKTKLSTNYFYNQTQQTLDAVSTRENFLPNGSLRTDIGSSRINFNGIHRGSLRFEQKLDSTNTLIVIGNGRFNKGDDSFNSLEQFRRTGSTLSGQSRINNSSNYDAFALQTTAIFTHRFQKKGRNFSLSTAYNRNNTNGDADQRSENTLVTDGTNPVNPIRTINQINQTNSLRSEFKASALYTEPISKKVFWETFYNFSFRRDEVDRDVFDRVDPNEVFNDSLSRYYVNNFTYNRLGSSFRYTNKGFNFSFGGAALNFHQEGQFTRDQSSSAAPTTVGRTFFTVVPNASMNYDLKNNRYLRANYSVNIRQPSTRDLQPVVDNSNPRYIQEGNPNLLPQLTHSLSGGYNMFNPATFTNVFINVNYNYNINQIVYNQTVDSLLITRTRPINIDGGQSVGSYVSFGFPLKKTKSNLNVWSNVNFGNNPIYINNVLNKTRSNNYNLGLRLDYTPSEKFTLYTNGNWSVTNTSYSISSLQNQRIYSYNYNADMNVLFPAGIYFNGNFNYRIYQNKRFGFDQKVPILNLSVYKVIFKNKRGEIRLTAYDVFKRNLGITQSASQNFISQERVQTLSRYFMLNFTYNMRGVKATTRRQGGMIIF</sequence>